<dbReference type="EMBL" id="JBEHCU010012239">
    <property type="protein sequence ID" value="KAL1375752.1"/>
    <property type="molecule type" value="Genomic_DNA"/>
</dbReference>
<keyword evidence="2 6" id="KW-0378">Hydrolase</keyword>
<dbReference type="FunFam" id="2.40.10.10:FF:000034">
    <property type="entry name" value="Eupolytin"/>
    <property type="match status" value="1"/>
</dbReference>
<dbReference type="FunFam" id="2.40.10.10:FF:000068">
    <property type="entry name" value="transmembrane protease serine 2"/>
    <property type="match status" value="1"/>
</dbReference>
<dbReference type="InterPro" id="IPR009003">
    <property type="entry name" value="Peptidase_S1_PA"/>
</dbReference>
<keyword evidence="4" id="KW-1015">Disulfide bond</keyword>
<feature type="signal peptide" evidence="7">
    <location>
        <begin position="1"/>
        <end position="18"/>
    </location>
</feature>
<dbReference type="PROSITE" id="PS50240">
    <property type="entry name" value="TRYPSIN_DOM"/>
    <property type="match status" value="2"/>
</dbReference>
<gene>
    <name evidence="9" type="ORF">pipiens_017307</name>
</gene>
<dbReference type="SMART" id="SM00020">
    <property type="entry name" value="Tryp_SPc"/>
    <property type="match status" value="2"/>
</dbReference>
<evidence type="ECO:0000256" key="1">
    <source>
        <dbReference type="ARBA" id="ARBA00022670"/>
    </source>
</evidence>
<feature type="chain" id="PRO_5044783320" description="Peptidase S1 domain-containing protein" evidence="7">
    <location>
        <begin position="19"/>
        <end position="532"/>
    </location>
</feature>
<evidence type="ECO:0000256" key="3">
    <source>
        <dbReference type="ARBA" id="ARBA00022825"/>
    </source>
</evidence>
<keyword evidence="10" id="KW-1185">Reference proteome</keyword>
<organism evidence="9 10">
    <name type="scientific">Culex pipiens pipiens</name>
    <name type="common">Northern house mosquito</name>
    <dbReference type="NCBI Taxonomy" id="38569"/>
    <lineage>
        <taxon>Eukaryota</taxon>
        <taxon>Metazoa</taxon>
        <taxon>Ecdysozoa</taxon>
        <taxon>Arthropoda</taxon>
        <taxon>Hexapoda</taxon>
        <taxon>Insecta</taxon>
        <taxon>Pterygota</taxon>
        <taxon>Neoptera</taxon>
        <taxon>Endopterygota</taxon>
        <taxon>Diptera</taxon>
        <taxon>Nematocera</taxon>
        <taxon>Culicoidea</taxon>
        <taxon>Culicidae</taxon>
        <taxon>Culicinae</taxon>
        <taxon>Culicini</taxon>
        <taxon>Culex</taxon>
        <taxon>Culex</taxon>
    </lineage>
</organism>
<keyword evidence="7" id="KW-0732">Signal</keyword>
<evidence type="ECO:0000256" key="2">
    <source>
        <dbReference type="ARBA" id="ARBA00022801"/>
    </source>
</evidence>
<keyword evidence="1 6" id="KW-0645">Protease</keyword>
<dbReference type="PROSITE" id="PS00134">
    <property type="entry name" value="TRYPSIN_HIS"/>
    <property type="match status" value="1"/>
</dbReference>
<dbReference type="InterPro" id="IPR001314">
    <property type="entry name" value="Peptidase_S1A"/>
</dbReference>
<dbReference type="GO" id="GO:0008236">
    <property type="term" value="F:serine-type peptidase activity"/>
    <property type="evidence" value="ECO:0007669"/>
    <property type="project" value="UniProtKB-KW"/>
</dbReference>
<dbReference type="GO" id="GO:0006508">
    <property type="term" value="P:proteolysis"/>
    <property type="evidence" value="ECO:0007669"/>
    <property type="project" value="UniProtKB-KW"/>
</dbReference>
<keyword evidence="3 6" id="KW-0720">Serine protease</keyword>
<dbReference type="PROSITE" id="PS51257">
    <property type="entry name" value="PROKAR_LIPOPROTEIN"/>
    <property type="match status" value="1"/>
</dbReference>
<comment type="caution">
    <text evidence="9">The sequence shown here is derived from an EMBL/GenBank/DDBJ whole genome shotgun (WGS) entry which is preliminary data.</text>
</comment>
<evidence type="ECO:0000313" key="10">
    <source>
        <dbReference type="Proteomes" id="UP001562425"/>
    </source>
</evidence>
<dbReference type="Pfam" id="PF00089">
    <property type="entry name" value="Trypsin"/>
    <property type="match status" value="2"/>
</dbReference>
<accession>A0ABD1CI07</accession>
<dbReference type="Gene3D" id="2.40.10.10">
    <property type="entry name" value="Trypsin-like serine proteases"/>
    <property type="match status" value="2"/>
</dbReference>
<evidence type="ECO:0000259" key="8">
    <source>
        <dbReference type="PROSITE" id="PS50240"/>
    </source>
</evidence>
<dbReference type="CDD" id="cd00190">
    <property type="entry name" value="Tryp_SPc"/>
    <property type="match status" value="2"/>
</dbReference>
<evidence type="ECO:0000256" key="7">
    <source>
        <dbReference type="SAM" id="SignalP"/>
    </source>
</evidence>
<proteinExistence type="inferred from homology"/>
<evidence type="ECO:0000256" key="6">
    <source>
        <dbReference type="RuleBase" id="RU363034"/>
    </source>
</evidence>
<dbReference type="PANTHER" id="PTHR24250">
    <property type="entry name" value="CHYMOTRYPSIN-RELATED"/>
    <property type="match status" value="1"/>
</dbReference>
<evidence type="ECO:0000256" key="4">
    <source>
        <dbReference type="ARBA" id="ARBA00023157"/>
    </source>
</evidence>
<dbReference type="PROSITE" id="PS00135">
    <property type="entry name" value="TRYPSIN_SER"/>
    <property type="match status" value="1"/>
</dbReference>
<dbReference type="InterPro" id="IPR033116">
    <property type="entry name" value="TRYPSIN_SER"/>
</dbReference>
<dbReference type="InterPro" id="IPR018114">
    <property type="entry name" value="TRYPSIN_HIS"/>
</dbReference>
<name>A0ABD1CI07_CULPP</name>
<protein>
    <recommendedName>
        <fullName evidence="8">Peptidase S1 domain-containing protein</fullName>
    </recommendedName>
</protein>
<dbReference type="PRINTS" id="PR00722">
    <property type="entry name" value="CHYMOTRYPSIN"/>
</dbReference>
<dbReference type="PANTHER" id="PTHR24250:SF50">
    <property type="entry name" value="PEPTIDASE S1 DOMAIN-CONTAINING PROTEIN"/>
    <property type="match status" value="1"/>
</dbReference>
<comment type="similarity">
    <text evidence="5">Belongs to the peptidase S1 family. CLIP subfamily.</text>
</comment>
<dbReference type="SUPFAM" id="SSF50494">
    <property type="entry name" value="Trypsin-like serine proteases"/>
    <property type="match status" value="2"/>
</dbReference>
<feature type="domain" description="Peptidase S1" evidence="8">
    <location>
        <begin position="36"/>
        <end position="258"/>
    </location>
</feature>
<dbReference type="InterPro" id="IPR043504">
    <property type="entry name" value="Peptidase_S1_PA_chymotrypsin"/>
</dbReference>
<reference evidence="9 10" key="1">
    <citation type="submission" date="2024-05" db="EMBL/GenBank/DDBJ databases">
        <title>Culex pipiens pipiens assembly and annotation.</title>
        <authorList>
            <person name="Alout H."/>
            <person name="Durand T."/>
        </authorList>
    </citation>
    <scope>NUCLEOTIDE SEQUENCE [LARGE SCALE GENOMIC DNA]</scope>
    <source>
        <strain evidence="9">HA-2024</strain>
        <tissue evidence="9">Whole body</tissue>
    </source>
</reference>
<dbReference type="AlphaFoldDB" id="A0ABD1CI07"/>
<sequence length="532" mass="57175">MKVLLVFIGTLALSGCASVENPKLRSKWNSGPAGRIVNGAEAQPGQFPYQVVLHSYFKNGYRELCGGSLLTANYVLTVAHCLVYMFVEDVATHGKVFLGVHNRQMDEPSQQRIEYGSINVHPGWNLSVIQFDVGTIQLATPAVFNEYVQPIELPAMSDRRTFAGMRATLSGFGRTDDVPGSPASDVLMFTSNPVLTNANCRAHLEPFSIQPQHICLSGAGGRGACHWDSGNTDLTMKTFILLVCSLALASASFDLSSVKRVEELDAFWEQLDPQLQMLRPTKSIPENRIVNGAEARPGQFPYQALVLSFFEGDNSGLCGGTVLTNNFVLTAAHCVQIGTVATHGTVVLGAHNRQHVEPHQQRIEFASIHIHPSYIATLLRNDIATVRLAQAAVFNDFVQPIDLPALSDTRTFAGLTGIISGFGRTSDEATGASDVVMYSSNPILTNADCQAAWNAIIIQAQNICLSGAGGRSVCNGDSGGPLAVQDNGRSLQVGIASFVHATGCASGMPSGFVRVSHYLQWIAENSDVALRQ</sequence>
<dbReference type="InterPro" id="IPR001254">
    <property type="entry name" value="Trypsin_dom"/>
</dbReference>
<evidence type="ECO:0000313" key="9">
    <source>
        <dbReference type="EMBL" id="KAL1375752.1"/>
    </source>
</evidence>
<evidence type="ECO:0000256" key="5">
    <source>
        <dbReference type="ARBA" id="ARBA00024195"/>
    </source>
</evidence>
<feature type="domain" description="Peptidase S1" evidence="8">
    <location>
        <begin position="289"/>
        <end position="527"/>
    </location>
</feature>
<dbReference type="Proteomes" id="UP001562425">
    <property type="component" value="Unassembled WGS sequence"/>
</dbReference>